<sequence length="248" mass="26444">PWGTWLSCEEVDGGRVWESNPARAGQGIVRGKLGTFNHGAVAVDPVGKRLYLTEDSPDGRFYRFTPPWYPSLAAGQLQVAKVTGDPLDGTGSLTWVSCSASSPASEQRTIAANTTVFNGGASCWYDNGVVYFTTKGDNRVWAHMPATGALEVVYDDRLYAGSSLTSIDSVTVSRSGDLYVADGGGNMELDIITPGPSRVVAPVMKLEGRAFSRITGPAFSPDGRRLYFSAQRGSSGEGITFEVSGPFR</sequence>
<dbReference type="Proteomes" id="UP000268313">
    <property type="component" value="Unassembled WGS sequence"/>
</dbReference>
<dbReference type="InterPro" id="IPR011042">
    <property type="entry name" value="6-blade_b-propeller_TolB-like"/>
</dbReference>
<dbReference type="Pfam" id="PF07676">
    <property type="entry name" value="PD40"/>
    <property type="match status" value="1"/>
</dbReference>
<dbReference type="PANTHER" id="PTHR35399:SF2">
    <property type="entry name" value="DUF839 DOMAIN-CONTAINING PROTEIN"/>
    <property type="match status" value="1"/>
</dbReference>
<dbReference type="Gene3D" id="2.120.10.30">
    <property type="entry name" value="TolB, C-terminal domain"/>
    <property type="match status" value="1"/>
</dbReference>
<dbReference type="RefSeq" id="WP_120605354.1">
    <property type="nucleotide sequence ID" value="NZ_RAWE01000113.1"/>
</dbReference>
<dbReference type="OrthoDB" id="9801383at2"/>
<comment type="caution">
    <text evidence="1">The sequence shown here is derived from an EMBL/GenBank/DDBJ whole genome shotgun (WGS) entry which is preliminary data.</text>
</comment>
<dbReference type="AlphaFoldDB" id="A0A3A8JUU4"/>
<dbReference type="InterPro" id="IPR011659">
    <property type="entry name" value="WD40"/>
</dbReference>
<feature type="non-terminal residue" evidence="1">
    <location>
        <position position="1"/>
    </location>
</feature>
<name>A0A3A8JUU4_9BACT</name>
<evidence type="ECO:0000313" key="2">
    <source>
        <dbReference type="Proteomes" id="UP000268313"/>
    </source>
</evidence>
<evidence type="ECO:0000313" key="1">
    <source>
        <dbReference type="EMBL" id="RKG99479.1"/>
    </source>
</evidence>
<gene>
    <name evidence="1" type="ORF">D7X32_26495</name>
</gene>
<reference evidence="2" key="1">
    <citation type="submission" date="2018-09" db="EMBL/GenBank/DDBJ databases">
        <authorList>
            <person name="Livingstone P.G."/>
            <person name="Whitworth D.E."/>
        </authorList>
    </citation>
    <scope>NUCLEOTIDE SEQUENCE [LARGE SCALE GENOMIC DNA]</scope>
    <source>
        <strain evidence="2">CA043D</strain>
    </source>
</reference>
<dbReference type="Pfam" id="PF05787">
    <property type="entry name" value="PhoX"/>
    <property type="match status" value="1"/>
</dbReference>
<proteinExistence type="predicted"/>
<dbReference type="SUPFAM" id="SSF63829">
    <property type="entry name" value="Calcium-dependent phosphotriesterase"/>
    <property type="match status" value="1"/>
</dbReference>
<dbReference type="EMBL" id="RAWE01000113">
    <property type="protein sequence ID" value="RKG99479.1"/>
    <property type="molecule type" value="Genomic_DNA"/>
</dbReference>
<organism evidence="1 2">
    <name type="scientific">Corallococcus carmarthensis</name>
    <dbReference type="NCBI Taxonomy" id="2316728"/>
    <lineage>
        <taxon>Bacteria</taxon>
        <taxon>Pseudomonadati</taxon>
        <taxon>Myxococcota</taxon>
        <taxon>Myxococcia</taxon>
        <taxon>Myxococcales</taxon>
        <taxon>Cystobacterineae</taxon>
        <taxon>Myxococcaceae</taxon>
        <taxon>Corallococcus</taxon>
    </lineage>
</organism>
<keyword evidence="2" id="KW-1185">Reference proteome</keyword>
<dbReference type="PANTHER" id="PTHR35399">
    <property type="entry name" value="SLR8030 PROTEIN"/>
    <property type="match status" value="1"/>
</dbReference>
<dbReference type="InterPro" id="IPR008557">
    <property type="entry name" value="PhoX"/>
</dbReference>
<protein>
    <submittedName>
        <fullName evidence="1">DUF839 domain-containing protein</fullName>
    </submittedName>
</protein>
<accession>A0A3A8JUU4</accession>